<evidence type="ECO:0000313" key="1">
    <source>
        <dbReference type="EMBL" id="MBB6214664.1"/>
    </source>
</evidence>
<dbReference type="InterPro" id="IPR018540">
    <property type="entry name" value="Spo0E-like"/>
</dbReference>
<evidence type="ECO:0008006" key="3">
    <source>
        <dbReference type="Google" id="ProtNLM"/>
    </source>
</evidence>
<reference evidence="1 2" key="1">
    <citation type="submission" date="2020-08" db="EMBL/GenBank/DDBJ databases">
        <title>Genomic Encyclopedia of Type Strains, Phase IV (KMG-IV): sequencing the most valuable type-strain genomes for metagenomic binning, comparative biology and taxonomic classification.</title>
        <authorList>
            <person name="Goeker M."/>
        </authorList>
    </citation>
    <scope>NUCLEOTIDE SEQUENCE [LARGE SCALE GENOMIC DNA]</scope>
    <source>
        <strain evidence="1 2">DSM 103526</strain>
    </source>
</reference>
<dbReference type="Gene3D" id="4.10.280.10">
    <property type="entry name" value="Helix-loop-helix DNA-binding domain"/>
    <property type="match status" value="1"/>
</dbReference>
<dbReference type="Pfam" id="PF09388">
    <property type="entry name" value="SpoOE-like"/>
    <property type="match status" value="1"/>
</dbReference>
<comment type="caution">
    <text evidence="1">The sequence shown here is derived from an EMBL/GenBank/DDBJ whole genome shotgun (WGS) entry which is preliminary data.</text>
</comment>
<dbReference type="AlphaFoldDB" id="A0A841KLF0"/>
<sequence length="56" mass="6506">MCELQKLLEDIEKLRTILYELIEKKGIDLQDPEVIASSQTLNAAIAKYNEMIRKKI</sequence>
<dbReference type="InterPro" id="IPR036638">
    <property type="entry name" value="HLH_DNA-bd_sf"/>
</dbReference>
<dbReference type="InterPro" id="IPR037208">
    <property type="entry name" value="Spo0E-like_sf"/>
</dbReference>
<dbReference type="GO" id="GO:0046983">
    <property type="term" value="F:protein dimerization activity"/>
    <property type="evidence" value="ECO:0007669"/>
    <property type="project" value="InterPro"/>
</dbReference>
<proteinExistence type="predicted"/>
<organism evidence="1 2">
    <name type="scientific">Anaerosolibacter carboniphilus</name>
    <dbReference type="NCBI Taxonomy" id="1417629"/>
    <lineage>
        <taxon>Bacteria</taxon>
        <taxon>Bacillati</taxon>
        <taxon>Bacillota</taxon>
        <taxon>Clostridia</taxon>
        <taxon>Peptostreptococcales</taxon>
        <taxon>Thermotaleaceae</taxon>
        <taxon>Anaerosolibacter</taxon>
    </lineage>
</organism>
<gene>
    <name evidence="1" type="ORF">HNQ80_000747</name>
</gene>
<accession>A0A841KLF0</accession>
<dbReference type="Proteomes" id="UP000579281">
    <property type="component" value="Unassembled WGS sequence"/>
</dbReference>
<dbReference type="RefSeq" id="WP_184308310.1">
    <property type="nucleotide sequence ID" value="NZ_JACHEN010000003.1"/>
</dbReference>
<evidence type="ECO:0000313" key="2">
    <source>
        <dbReference type="Proteomes" id="UP000579281"/>
    </source>
</evidence>
<keyword evidence="2" id="KW-1185">Reference proteome</keyword>
<protein>
    <recommendedName>
        <fullName evidence="3">Spo0E like sporulation regulatory protein</fullName>
    </recommendedName>
</protein>
<dbReference type="SUPFAM" id="SSF140500">
    <property type="entry name" value="BAS1536-like"/>
    <property type="match status" value="1"/>
</dbReference>
<dbReference type="EMBL" id="JACHEN010000003">
    <property type="protein sequence ID" value="MBB6214664.1"/>
    <property type="molecule type" value="Genomic_DNA"/>
</dbReference>
<name>A0A841KLF0_9FIRM</name>
<dbReference type="GO" id="GO:0043937">
    <property type="term" value="P:regulation of sporulation"/>
    <property type="evidence" value="ECO:0007669"/>
    <property type="project" value="InterPro"/>
</dbReference>